<keyword evidence="8" id="KW-1185">Reference proteome</keyword>
<dbReference type="SUPFAM" id="SSF55424">
    <property type="entry name" value="FAD/NAD-linked reductases, dimerisation (C-terminal) domain"/>
    <property type="match status" value="1"/>
</dbReference>
<dbReference type="EMBL" id="BSTI01000019">
    <property type="protein sequence ID" value="GLY69883.1"/>
    <property type="molecule type" value="Genomic_DNA"/>
</dbReference>
<comment type="caution">
    <text evidence="7">The sequence shown here is derived from an EMBL/GenBank/DDBJ whole genome shotgun (WGS) entry which is preliminary data.</text>
</comment>
<dbReference type="Pfam" id="PF14759">
    <property type="entry name" value="Reductase_C"/>
    <property type="match status" value="1"/>
</dbReference>
<dbReference type="Gene3D" id="3.50.50.60">
    <property type="entry name" value="FAD/NAD(P)-binding domain"/>
    <property type="match status" value="2"/>
</dbReference>
<evidence type="ECO:0000256" key="2">
    <source>
        <dbReference type="ARBA" id="ARBA00022630"/>
    </source>
</evidence>
<dbReference type="PRINTS" id="PR00469">
    <property type="entry name" value="PNDRDTASEII"/>
</dbReference>
<keyword evidence="2" id="KW-0285">Flavoprotein</keyword>
<evidence type="ECO:0000256" key="3">
    <source>
        <dbReference type="ARBA" id="ARBA00022827"/>
    </source>
</evidence>
<evidence type="ECO:0000256" key="4">
    <source>
        <dbReference type="ARBA" id="ARBA00023002"/>
    </source>
</evidence>
<gene>
    <name evidence="7" type="ORF">Atai01_65020</name>
</gene>
<feature type="domain" description="Reductase C-terminal" evidence="6">
    <location>
        <begin position="320"/>
        <end position="403"/>
    </location>
</feature>
<dbReference type="InterPro" id="IPR050446">
    <property type="entry name" value="FAD-oxidoreductase/Apoptosis"/>
</dbReference>
<dbReference type="InterPro" id="IPR016156">
    <property type="entry name" value="FAD/NAD-linked_Rdtase_dimer_sf"/>
</dbReference>
<dbReference type="GO" id="GO:0016651">
    <property type="term" value="F:oxidoreductase activity, acting on NAD(P)H"/>
    <property type="evidence" value="ECO:0007669"/>
    <property type="project" value="TreeGrafter"/>
</dbReference>
<keyword evidence="3" id="KW-0274">FAD</keyword>
<dbReference type="SUPFAM" id="SSF51905">
    <property type="entry name" value="FAD/NAD(P)-binding domain"/>
    <property type="match status" value="1"/>
</dbReference>
<protein>
    <submittedName>
        <fullName evidence="7">Pyridine nucleotide-disulfide oxidoreductase</fullName>
    </submittedName>
</protein>
<dbReference type="PANTHER" id="PTHR43557:SF2">
    <property type="entry name" value="RIESKE DOMAIN-CONTAINING PROTEIN-RELATED"/>
    <property type="match status" value="1"/>
</dbReference>
<sequence>MSQLPRSFVAVGGGQATATAVRLLRRRGFDGPVTVLAGERHAPYQRPPLSKEFLRGESTVEEATLLDEAWCIANEVDLRLGTRAESVEPGKVRLEDGSVVPGDAILLATGARSRRLPGVEGDRVLYLRTLDDAIRLRDLLSSAERIAIVGGGLIGSEVASSARDAGVAVTVLEAGTLPMLTQLGPRMARFYADLHREFGVDFRCGQEIGAVDSTADGVVVRTADGAVEADLVVVAVGAAPNDEIAEKSGLAVDPVRGGIVVDDACRTAMPGVFAAGDVAARAVGEGFVRVEHFDNAVRQGTAVAKTLIGKPAGAVDDTPWFWSDQYELGMQFLCRPHPDADLVVRGSVPERDFTAFYTTDGVVHAAFAMGRGGEIPAVKQLITMGLPVSAEALADDDTDLFELLDTIIA</sequence>
<dbReference type="Pfam" id="PF07992">
    <property type="entry name" value="Pyr_redox_2"/>
    <property type="match status" value="1"/>
</dbReference>
<keyword evidence="4" id="KW-0560">Oxidoreductase</keyword>
<name>A0A9W6R6Y2_9PSEU</name>
<dbReference type="InterPro" id="IPR036188">
    <property type="entry name" value="FAD/NAD-bd_sf"/>
</dbReference>
<dbReference type="InterPro" id="IPR028202">
    <property type="entry name" value="Reductase_C"/>
</dbReference>
<dbReference type="RefSeq" id="WP_285489267.1">
    <property type="nucleotide sequence ID" value="NZ_BSTI01000019.1"/>
</dbReference>
<dbReference type="InterPro" id="IPR023753">
    <property type="entry name" value="FAD/NAD-binding_dom"/>
</dbReference>
<evidence type="ECO:0000313" key="7">
    <source>
        <dbReference type="EMBL" id="GLY69883.1"/>
    </source>
</evidence>
<evidence type="ECO:0000256" key="1">
    <source>
        <dbReference type="ARBA" id="ARBA00001974"/>
    </source>
</evidence>
<dbReference type="AlphaFoldDB" id="A0A9W6R6Y2"/>
<dbReference type="Gene3D" id="3.30.390.30">
    <property type="match status" value="1"/>
</dbReference>
<dbReference type="GO" id="GO:0005737">
    <property type="term" value="C:cytoplasm"/>
    <property type="evidence" value="ECO:0007669"/>
    <property type="project" value="TreeGrafter"/>
</dbReference>
<accession>A0A9W6R6Y2</accession>
<evidence type="ECO:0000259" key="5">
    <source>
        <dbReference type="Pfam" id="PF07992"/>
    </source>
</evidence>
<reference evidence="7" key="1">
    <citation type="submission" date="2023-03" db="EMBL/GenBank/DDBJ databases">
        <title>Amycolatopsis taiwanensis NBRC 103393.</title>
        <authorList>
            <person name="Ichikawa N."/>
            <person name="Sato H."/>
            <person name="Tonouchi N."/>
        </authorList>
    </citation>
    <scope>NUCLEOTIDE SEQUENCE</scope>
    <source>
        <strain evidence="7">NBRC 103393</strain>
    </source>
</reference>
<evidence type="ECO:0000259" key="6">
    <source>
        <dbReference type="Pfam" id="PF14759"/>
    </source>
</evidence>
<evidence type="ECO:0000313" key="8">
    <source>
        <dbReference type="Proteomes" id="UP001165136"/>
    </source>
</evidence>
<dbReference type="Proteomes" id="UP001165136">
    <property type="component" value="Unassembled WGS sequence"/>
</dbReference>
<feature type="domain" description="FAD/NAD(P)-binding" evidence="5">
    <location>
        <begin position="9"/>
        <end position="300"/>
    </location>
</feature>
<organism evidence="7 8">
    <name type="scientific">Amycolatopsis taiwanensis</name>
    <dbReference type="NCBI Taxonomy" id="342230"/>
    <lineage>
        <taxon>Bacteria</taxon>
        <taxon>Bacillati</taxon>
        <taxon>Actinomycetota</taxon>
        <taxon>Actinomycetes</taxon>
        <taxon>Pseudonocardiales</taxon>
        <taxon>Pseudonocardiaceae</taxon>
        <taxon>Amycolatopsis</taxon>
    </lineage>
</organism>
<comment type="cofactor">
    <cofactor evidence="1">
        <name>FAD</name>
        <dbReference type="ChEBI" id="CHEBI:57692"/>
    </cofactor>
</comment>
<proteinExistence type="predicted"/>
<dbReference type="PRINTS" id="PR00368">
    <property type="entry name" value="FADPNR"/>
</dbReference>
<dbReference type="PANTHER" id="PTHR43557">
    <property type="entry name" value="APOPTOSIS-INDUCING FACTOR 1"/>
    <property type="match status" value="1"/>
</dbReference>